<accession>A0ACD1DXY1</accession>
<proteinExistence type="predicted"/>
<organism evidence="1 2">
    <name type="scientific">Aminirod propionatiphilus</name>
    <dbReference type="NCBI Taxonomy" id="3415223"/>
    <lineage>
        <taxon>Bacteria</taxon>
        <taxon>Thermotogati</taxon>
        <taxon>Synergistota</taxon>
        <taxon>Synergistia</taxon>
        <taxon>Synergistales</taxon>
        <taxon>Aminiphilaceae</taxon>
        <taxon>Aminirod</taxon>
    </lineage>
</organism>
<keyword evidence="2" id="KW-1185">Reference proteome</keyword>
<dbReference type="EMBL" id="CP074691">
    <property type="protein sequence ID" value="QVL36828.1"/>
    <property type="molecule type" value="Genomic_DNA"/>
</dbReference>
<gene>
    <name evidence="1" type="ORF">KIH16_03335</name>
</gene>
<evidence type="ECO:0000313" key="2">
    <source>
        <dbReference type="Proteomes" id="UP000682204"/>
    </source>
</evidence>
<evidence type="ECO:0000313" key="1">
    <source>
        <dbReference type="EMBL" id="QVL36828.1"/>
    </source>
</evidence>
<reference evidence="1" key="1">
    <citation type="submission" date="2021-05" db="EMBL/GenBank/DDBJ databases">
        <title>An isolated secondary fermenter in methanogenic hydrocarbon-degrading communities.</title>
        <authorList>
            <person name="Liu Y.-F."/>
            <person name="Liu Z.-l."/>
        </authorList>
    </citation>
    <scope>NUCLEOTIDE SEQUENCE</scope>
    <source>
        <strain evidence="1">L-13</strain>
    </source>
</reference>
<sequence>MALFVSFVARSCLGYDPEDYQALSYVSEKGLTEEAREMKSFLRRAGDSDGALYFRKNAAALGRIALKKEREEKTEVVAVLFRDCDGTRSASPGLWESKRQSVLNGFAAAGFSRGVAMIPKPKSEAWILCAVRGASNEPYQDCGRLEEELSGNDRSCRSPKVKLEEALGVSPGREALVELVRDGTVDPLKIKMPSFNAFRADLEEVLRKVLPSQGQ</sequence>
<protein>
    <submittedName>
        <fullName evidence="1">Uncharacterized protein</fullName>
    </submittedName>
</protein>
<name>A0ACD1DXY1_9BACT</name>
<dbReference type="Proteomes" id="UP000682204">
    <property type="component" value="Chromosome"/>
</dbReference>